<accession>A0AAF0WEC9</accession>
<keyword evidence="3" id="KW-1185">Reference proteome</keyword>
<evidence type="ECO:0000313" key="3">
    <source>
        <dbReference type="Proteomes" id="UP000077755"/>
    </source>
</evidence>
<reference evidence="2" key="1">
    <citation type="journal article" date="2016" name="Nat. Genet.">
        <title>A high-quality carrot genome assembly provides new insights into carotenoid accumulation and asterid genome evolution.</title>
        <authorList>
            <person name="Iorizzo M."/>
            <person name="Ellison S."/>
            <person name="Senalik D."/>
            <person name="Zeng P."/>
            <person name="Satapoomin P."/>
            <person name="Huang J."/>
            <person name="Bowman M."/>
            <person name="Iovene M."/>
            <person name="Sanseverino W."/>
            <person name="Cavagnaro P."/>
            <person name="Yildiz M."/>
            <person name="Macko-Podgorni A."/>
            <person name="Moranska E."/>
            <person name="Grzebelus E."/>
            <person name="Grzebelus D."/>
            <person name="Ashrafi H."/>
            <person name="Zheng Z."/>
            <person name="Cheng S."/>
            <person name="Spooner D."/>
            <person name="Van Deynze A."/>
            <person name="Simon P."/>
        </authorList>
    </citation>
    <scope>NUCLEOTIDE SEQUENCE</scope>
    <source>
        <tissue evidence="2">Leaf</tissue>
    </source>
</reference>
<name>A0AAF0WEC9_DAUCS</name>
<evidence type="ECO:0000256" key="1">
    <source>
        <dbReference type="SAM" id="Phobius"/>
    </source>
</evidence>
<keyword evidence="1" id="KW-0472">Membrane</keyword>
<dbReference type="AlphaFoldDB" id="A0AAF0WEC9"/>
<feature type="transmembrane region" description="Helical" evidence="1">
    <location>
        <begin position="17"/>
        <end position="36"/>
    </location>
</feature>
<organism evidence="2 3">
    <name type="scientific">Daucus carota subsp. sativus</name>
    <name type="common">Carrot</name>
    <dbReference type="NCBI Taxonomy" id="79200"/>
    <lineage>
        <taxon>Eukaryota</taxon>
        <taxon>Viridiplantae</taxon>
        <taxon>Streptophyta</taxon>
        <taxon>Embryophyta</taxon>
        <taxon>Tracheophyta</taxon>
        <taxon>Spermatophyta</taxon>
        <taxon>Magnoliopsida</taxon>
        <taxon>eudicotyledons</taxon>
        <taxon>Gunneridae</taxon>
        <taxon>Pentapetalae</taxon>
        <taxon>asterids</taxon>
        <taxon>campanulids</taxon>
        <taxon>Apiales</taxon>
        <taxon>Apiaceae</taxon>
        <taxon>Apioideae</taxon>
        <taxon>Scandiceae</taxon>
        <taxon>Daucinae</taxon>
        <taxon>Daucus</taxon>
        <taxon>Daucus sect. Daucus</taxon>
    </lineage>
</organism>
<keyword evidence="1" id="KW-1133">Transmembrane helix</keyword>
<protein>
    <submittedName>
        <fullName evidence="2">Uncharacterized protein</fullName>
    </submittedName>
</protein>
<evidence type="ECO:0000313" key="2">
    <source>
        <dbReference type="EMBL" id="WOG88385.1"/>
    </source>
</evidence>
<gene>
    <name evidence="2" type="ORF">DCAR_0207620</name>
</gene>
<keyword evidence="1" id="KW-0812">Transmembrane</keyword>
<dbReference type="Proteomes" id="UP000077755">
    <property type="component" value="Chromosome 2"/>
</dbReference>
<dbReference type="EMBL" id="CP093344">
    <property type="protein sequence ID" value="WOG88385.1"/>
    <property type="molecule type" value="Genomic_DNA"/>
</dbReference>
<reference evidence="2" key="2">
    <citation type="submission" date="2022-03" db="EMBL/GenBank/DDBJ databases">
        <title>Draft title - Genomic analysis of global carrot germplasm unveils the trajectory of domestication and the origin of high carotenoid orange carrot.</title>
        <authorList>
            <person name="Iorizzo M."/>
            <person name="Ellison S."/>
            <person name="Senalik D."/>
            <person name="Macko-Podgorni A."/>
            <person name="Grzebelus D."/>
            <person name="Bostan H."/>
            <person name="Rolling W."/>
            <person name="Curaba J."/>
            <person name="Simon P."/>
        </authorList>
    </citation>
    <scope>NUCLEOTIDE SEQUENCE</scope>
    <source>
        <tissue evidence="2">Leaf</tissue>
    </source>
</reference>
<sequence>MSCMDLSSNFVNHELNISYYIIYEAGVVLFSGSSIYKVGIIRASPREQNP</sequence>
<proteinExistence type="predicted"/>